<evidence type="ECO:0000313" key="2">
    <source>
        <dbReference type="EMBL" id="OTG18370.1"/>
    </source>
</evidence>
<sequence length="64" mass="6968">MELTDPDPDFGEGIAEPVEAYRGLNSSTLCPGEAKTQTPRVHTHTRLRARSFLSETPGTGHNCN</sequence>
<dbReference type="InParanoid" id="A0A251U4V1"/>
<feature type="region of interest" description="Disordered" evidence="1">
    <location>
        <begin position="25"/>
        <end position="64"/>
    </location>
</feature>
<proteinExistence type="predicted"/>
<keyword evidence="3" id="KW-1185">Reference proteome</keyword>
<name>A0A251U4V1_HELAN</name>
<dbReference type="EMBL" id="CM007897">
    <property type="protein sequence ID" value="OTG18370.1"/>
    <property type="molecule type" value="Genomic_DNA"/>
</dbReference>
<protein>
    <submittedName>
        <fullName evidence="2">Uncharacterized protein</fullName>
    </submittedName>
</protein>
<reference evidence="3" key="1">
    <citation type="journal article" date="2017" name="Nature">
        <title>The sunflower genome provides insights into oil metabolism, flowering and Asterid evolution.</title>
        <authorList>
            <person name="Badouin H."/>
            <person name="Gouzy J."/>
            <person name="Grassa C.J."/>
            <person name="Murat F."/>
            <person name="Staton S.E."/>
            <person name="Cottret L."/>
            <person name="Lelandais-Briere C."/>
            <person name="Owens G.L."/>
            <person name="Carrere S."/>
            <person name="Mayjonade B."/>
            <person name="Legrand L."/>
            <person name="Gill N."/>
            <person name="Kane N.C."/>
            <person name="Bowers J.E."/>
            <person name="Hubner S."/>
            <person name="Bellec A."/>
            <person name="Berard A."/>
            <person name="Berges H."/>
            <person name="Blanchet N."/>
            <person name="Boniface M.C."/>
            <person name="Brunel D."/>
            <person name="Catrice O."/>
            <person name="Chaidir N."/>
            <person name="Claudel C."/>
            <person name="Donnadieu C."/>
            <person name="Faraut T."/>
            <person name="Fievet G."/>
            <person name="Helmstetter N."/>
            <person name="King M."/>
            <person name="Knapp S.J."/>
            <person name="Lai Z."/>
            <person name="Le Paslier M.C."/>
            <person name="Lippi Y."/>
            <person name="Lorenzon L."/>
            <person name="Mandel J.R."/>
            <person name="Marage G."/>
            <person name="Marchand G."/>
            <person name="Marquand E."/>
            <person name="Bret-Mestries E."/>
            <person name="Morien E."/>
            <person name="Nambeesan S."/>
            <person name="Nguyen T."/>
            <person name="Pegot-Espagnet P."/>
            <person name="Pouilly N."/>
            <person name="Raftis F."/>
            <person name="Sallet E."/>
            <person name="Schiex T."/>
            <person name="Thomas J."/>
            <person name="Vandecasteele C."/>
            <person name="Vares D."/>
            <person name="Vear F."/>
            <person name="Vautrin S."/>
            <person name="Crespi M."/>
            <person name="Mangin B."/>
            <person name="Burke J.M."/>
            <person name="Salse J."/>
            <person name="Munos S."/>
            <person name="Vincourt P."/>
            <person name="Rieseberg L.H."/>
            <person name="Langlade N.B."/>
        </authorList>
    </citation>
    <scope>NUCLEOTIDE SEQUENCE [LARGE SCALE GENOMIC DNA]</scope>
    <source>
        <strain evidence="3">cv. SF193</strain>
    </source>
</reference>
<evidence type="ECO:0000313" key="3">
    <source>
        <dbReference type="Proteomes" id="UP000215914"/>
    </source>
</evidence>
<dbReference type="Proteomes" id="UP000215914">
    <property type="component" value="Chromosome 8"/>
</dbReference>
<accession>A0A251U4V1</accession>
<evidence type="ECO:0000256" key="1">
    <source>
        <dbReference type="SAM" id="MobiDB-lite"/>
    </source>
</evidence>
<dbReference type="AlphaFoldDB" id="A0A251U4V1"/>
<feature type="compositionally biased region" description="Polar residues" evidence="1">
    <location>
        <begin position="25"/>
        <end position="40"/>
    </location>
</feature>
<gene>
    <name evidence="2" type="ORF">HannXRQ_Chr08g0222381</name>
</gene>
<organism evidence="2 3">
    <name type="scientific">Helianthus annuus</name>
    <name type="common">Common sunflower</name>
    <dbReference type="NCBI Taxonomy" id="4232"/>
    <lineage>
        <taxon>Eukaryota</taxon>
        <taxon>Viridiplantae</taxon>
        <taxon>Streptophyta</taxon>
        <taxon>Embryophyta</taxon>
        <taxon>Tracheophyta</taxon>
        <taxon>Spermatophyta</taxon>
        <taxon>Magnoliopsida</taxon>
        <taxon>eudicotyledons</taxon>
        <taxon>Gunneridae</taxon>
        <taxon>Pentapetalae</taxon>
        <taxon>asterids</taxon>
        <taxon>campanulids</taxon>
        <taxon>Asterales</taxon>
        <taxon>Asteraceae</taxon>
        <taxon>Asteroideae</taxon>
        <taxon>Heliantheae alliance</taxon>
        <taxon>Heliantheae</taxon>
        <taxon>Helianthus</taxon>
    </lineage>
</organism>
<feature type="compositionally biased region" description="Polar residues" evidence="1">
    <location>
        <begin position="53"/>
        <end position="64"/>
    </location>
</feature>